<keyword evidence="3" id="KW-0472">Membrane</keyword>
<gene>
    <name evidence="6" type="ORF">EB796_001790</name>
</gene>
<dbReference type="GO" id="GO:0005794">
    <property type="term" value="C:Golgi apparatus"/>
    <property type="evidence" value="ECO:0007669"/>
    <property type="project" value="UniProtKB-SubCell"/>
</dbReference>
<comment type="subcellular location">
    <subcellularLocation>
        <location evidence="1">Golgi apparatus</location>
    </subcellularLocation>
</comment>
<accession>A0A7J7KP60</accession>
<dbReference type="GO" id="GO:0015016">
    <property type="term" value="F:heparan sulfate N-sulfotransferase activity"/>
    <property type="evidence" value="ECO:0007669"/>
    <property type="project" value="InterPro"/>
</dbReference>
<evidence type="ECO:0000313" key="6">
    <source>
        <dbReference type="EMBL" id="KAF6039938.1"/>
    </source>
</evidence>
<feature type="transmembrane region" description="Helical" evidence="3">
    <location>
        <begin position="16"/>
        <end position="32"/>
    </location>
</feature>
<keyword evidence="3" id="KW-1133">Transmembrane helix</keyword>
<sequence length="523" mass="60285">MRIVVAYLQWCIKRGFYIYCVLGLVSMTWLFYKNVTSPSAAGRQHPRSTRQYIHFDVETESSKLSFTNKDIIPTLAIIKEPQDIKKFVVQNKALLILDDKKQGTSILIAISQSRWKSKTVYFKQITDLTLTQDDHTGLYSVIVFEDLRIYLSLSKETRGHVDSYCRRFHVGVIYFMHPQKVQTLSEIQLLDFPLSVSTYENIATYTVSHSSVADIVRTNVSHDVKAVSSWIVFHSNDSTYETISYGETGDKSSDKLQLAILDTGKHDGVSRIFFGQAHQLWIHKILFLDALSYLTAHKMKMDKNKYIQIDIDDMFLGKNGTKMKSSDAKALKEAQEMWREKYVSGFSFYIGFSGRSYKKGLPQEQEGDMEMIKLSPHFKWFDHTFSHIQVHKFDDPTEVIHQMQLSKQFAEEHGIQIAKAYAVAPHHSGVYPTDDILYDAWKTVWNITVTSTEEYPHLKPFHLHRGFIYKGIKVLPREVCGLYTTNLYYKSYPRGPAALEYNILGGPLFESVLYNYVTPNSVI</sequence>
<proteinExistence type="predicted"/>
<name>A0A7J7KP60_BUGNE</name>
<dbReference type="AlphaFoldDB" id="A0A7J7KP60"/>
<organism evidence="6 7">
    <name type="scientific">Bugula neritina</name>
    <name type="common">Brown bryozoan</name>
    <name type="synonym">Sertularia neritina</name>
    <dbReference type="NCBI Taxonomy" id="10212"/>
    <lineage>
        <taxon>Eukaryota</taxon>
        <taxon>Metazoa</taxon>
        <taxon>Spiralia</taxon>
        <taxon>Lophotrochozoa</taxon>
        <taxon>Bryozoa</taxon>
        <taxon>Gymnolaemata</taxon>
        <taxon>Cheilostomatida</taxon>
        <taxon>Flustrina</taxon>
        <taxon>Buguloidea</taxon>
        <taxon>Bugulidae</taxon>
        <taxon>Bugula</taxon>
    </lineage>
</organism>
<dbReference type="OrthoDB" id="8958249at2759"/>
<evidence type="ECO:0000259" key="5">
    <source>
        <dbReference type="Pfam" id="PF25119"/>
    </source>
</evidence>
<dbReference type="InterPro" id="IPR021930">
    <property type="entry name" value="Heparan_SO4_deacetylase_dom"/>
</dbReference>
<reference evidence="6" key="1">
    <citation type="submission" date="2020-06" db="EMBL/GenBank/DDBJ databases">
        <title>Draft genome of Bugula neritina, a colonial animal packing powerful symbionts and potential medicines.</title>
        <authorList>
            <person name="Rayko M."/>
        </authorList>
    </citation>
    <scope>NUCLEOTIDE SEQUENCE [LARGE SCALE GENOMIC DNA]</scope>
    <source>
        <strain evidence="6">Kwan_BN1</strain>
    </source>
</reference>
<evidence type="ECO:0000256" key="1">
    <source>
        <dbReference type="ARBA" id="ARBA00004555"/>
    </source>
</evidence>
<dbReference type="Pfam" id="PF12062">
    <property type="entry name" value="HSNSD-CE"/>
    <property type="match status" value="1"/>
</dbReference>
<dbReference type="Proteomes" id="UP000593567">
    <property type="component" value="Unassembled WGS sequence"/>
</dbReference>
<evidence type="ECO:0000256" key="2">
    <source>
        <dbReference type="ARBA" id="ARBA00023034"/>
    </source>
</evidence>
<dbReference type="InterPro" id="IPR056793">
    <property type="entry name" value="HSNSD_N"/>
</dbReference>
<keyword evidence="3" id="KW-0812">Transmembrane</keyword>
<feature type="domain" description="Heparan sulfate-N-deacetylase N-terminal" evidence="5">
    <location>
        <begin position="101"/>
        <end position="294"/>
    </location>
</feature>
<dbReference type="GO" id="GO:0016787">
    <property type="term" value="F:hydrolase activity"/>
    <property type="evidence" value="ECO:0007669"/>
    <property type="project" value="InterPro"/>
</dbReference>
<evidence type="ECO:0000256" key="3">
    <source>
        <dbReference type="SAM" id="Phobius"/>
    </source>
</evidence>
<evidence type="ECO:0000313" key="7">
    <source>
        <dbReference type="Proteomes" id="UP000593567"/>
    </source>
</evidence>
<evidence type="ECO:0000259" key="4">
    <source>
        <dbReference type="Pfam" id="PF12062"/>
    </source>
</evidence>
<protein>
    <submittedName>
        <fullName evidence="6">NDST2</fullName>
    </submittedName>
</protein>
<dbReference type="Pfam" id="PF25119">
    <property type="entry name" value="HSNSD_N"/>
    <property type="match status" value="1"/>
</dbReference>
<dbReference type="EMBL" id="VXIV02000200">
    <property type="protein sequence ID" value="KAF6039938.1"/>
    <property type="molecule type" value="Genomic_DNA"/>
</dbReference>
<keyword evidence="2" id="KW-0333">Golgi apparatus</keyword>
<feature type="domain" description="Heparan sulphate-N-deacetylase deacetylase" evidence="4">
    <location>
        <begin position="304"/>
        <end position="509"/>
    </location>
</feature>
<comment type="caution">
    <text evidence="6">The sequence shown here is derived from an EMBL/GenBank/DDBJ whole genome shotgun (WGS) entry which is preliminary data.</text>
</comment>
<keyword evidence="7" id="KW-1185">Reference proteome</keyword>